<sequence>MILYINWDPIKLINICGYNIYTYSILFIVCFFFGVKKIFLIFKKNELGLKKIDYFILYSQIGFLLGARIFHIIFYNFFFFKKNIIEAIFPIHKKINSYFFFFIKNYKFIGYQGLSSHGAAIGLLISILIYNKFFFKKKKNWLCDKICLIFTLSSSLIRIGNLFNSEILGKKCNIIFSIYFIQIHYDKIFHIKRHPSQLYESILYLLLSNIIIFFLKKKKFKKNLFFLCLIRFILEFLKEPQKNEYFTIKIFNTGQLLSIPFIIIGFYLLNNKNIKNFYYTFYRFFFSYY</sequence>
<keyword evidence="6 7" id="KW-0472">Membrane</keyword>
<dbReference type="GO" id="GO:0008961">
    <property type="term" value="F:phosphatidylglycerol-prolipoprotein diacylglyceryl transferase activity"/>
    <property type="evidence" value="ECO:0007669"/>
    <property type="project" value="InterPro"/>
</dbReference>
<evidence type="ECO:0000256" key="2">
    <source>
        <dbReference type="ARBA" id="ARBA00022475"/>
    </source>
</evidence>
<dbReference type="PANTHER" id="PTHR30589">
    <property type="entry name" value="PROLIPOPROTEIN DIACYLGLYCERYL TRANSFERASE"/>
    <property type="match status" value="1"/>
</dbReference>
<evidence type="ECO:0000256" key="3">
    <source>
        <dbReference type="ARBA" id="ARBA00022679"/>
    </source>
</evidence>
<dbReference type="GO" id="GO:0005886">
    <property type="term" value="C:plasma membrane"/>
    <property type="evidence" value="ECO:0007669"/>
    <property type="project" value="InterPro"/>
</dbReference>
<name>A0AAD1AYT3_9FLAO</name>
<keyword evidence="5 7" id="KW-1133">Transmembrane helix</keyword>
<dbReference type="PANTHER" id="PTHR30589:SF0">
    <property type="entry name" value="PHOSPHATIDYLGLYCEROL--PROLIPOPROTEIN DIACYLGLYCERYL TRANSFERASE"/>
    <property type="match status" value="1"/>
</dbReference>
<feature type="transmembrane region" description="Helical" evidence="7">
    <location>
        <begin position="20"/>
        <end position="42"/>
    </location>
</feature>
<dbReference type="EMBL" id="AP013293">
    <property type="protein sequence ID" value="BAO66214.1"/>
    <property type="molecule type" value="Genomic_DNA"/>
</dbReference>
<comment type="similarity">
    <text evidence="1">Belongs to the Lgt family.</text>
</comment>
<organism evidence="8 9">
    <name type="scientific">Candidatus Karelsulcia muelleri PSPU</name>
    <dbReference type="NCBI Taxonomy" id="1189303"/>
    <lineage>
        <taxon>Bacteria</taxon>
        <taxon>Pseudomonadati</taxon>
        <taxon>Bacteroidota</taxon>
        <taxon>Flavobacteriia</taxon>
        <taxon>Flavobacteriales</taxon>
        <taxon>Candidatus Karelsulcia</taxon>
    </lineage>
</organism>
<feature type="transmembrane region" description="Helical" evidence="7">
    <location>
        <begin position="108"/>
        <end position="130"/>
    </location>
</feature>
<proteinExistence type="inferred from homology"/>
<evidence type="ECO:0000256" key="7">
    <source>
        <dbReference type="SAM" id="Phobius"/>
    </source>
</evidence>
<evidence type="ECO:0000256" key="4">
    <source>
        <dbReference type="ARBA" id="ARBA00022692"/>
    </source>
</evidence>
<dbReference type="Pfam" id="PF01790">
    <property type="entry name" value="LGT"/>
    <property type="match status" value="1"/>
</dbReference>
<dbReference type="KEGG" id="smup:SMPSPU_036"/>
<evidence type="ECO:0000313" key="9">
    <source>
        <dbReference type="Proteomes" id="UP000031659"/>
    </source>
</evidence>
<gene>
    <name evidence="8" type="primary">lgt</name>
    <name evidence="8" type="ORF">SMPSPU_036</name>
</gene>
<dbReference type="AlphaFoldDB" id="A0AAD1AYT3"/>
<dbReference type="Proteomes" id="UP000031659">
    <property type="component" value="Chromosome"/>
</dbReference>
<dbReference type="InterPro" id="IPR001640">
    <property type="entry name" value="Lgt"/>
</dbReference>
<keyword evidence="2" id="KW-1003">Cell membrane</keyword>
<protein>
    <submittedName>
        <fullName evidence="8">Prolipoprotein diacylglyceryl transferase</fullName>
    </submittedName>
</protein>
<keyword evidence="4 7" id="KW-0812">Transmembrane</keyword>
<dbReference type="RefSeq" id="WP_041093720.1">
    <property type="nucleotide sequence ID" value="NZ_AP013293.1"/>
</dbReference>
<evidence type="ECO:0000313" key="8">
    <source>
        <dbReference type="EMBL" id="BAO66214.1"/>
    </source>
</evidence>
<dbReference type="GO" id="GO:0042158">
    <property type="term" value="P:lipoprotein biosynthetic process"/>
    <property type="evidence" value="ECO:0007669"/>
    <property type="project" value="InterPro"/>
</dbReference>
<reference evidence="8 9" key="1">
    <citation type="journal article" date="2014" name="ISME J.">
        <title>Swapping symbionts in spittlebugs: evolutionary replacement of a reduced genome symbiont.</title>
        <authorList>
            <person name="Koga R."/>
            <person name="Moran N.A."/>
        </authorList>
    </citation>
    <scope>NUCLEOTIDE SEQUENCE [LARGE SCALE GENOMIC DNA]</scope>
    <source>
        <strain evidence="8 9">PSPU</strain>
    </source>
</reference>
<feature type="transmembrane region" description="Helical" evidence="7">
    <location>
        <begin position="54"/>
        <end position="74"/>
    </location>
</feature>
<keyword evidence="3 8" id="KW-0808">Transferase</keyword>
<evidence type="ECO:0000256" key="5">
    <source>
        <dbReference type="ARBA" id="ARBA00022989"/>
    </source>
</evidence>
<accession>A0AAD1AYT3</accession>
<evidence type="ECO:0000256" key="6">
    <source>
        <dbReference type="ARBA" id="ARBA00023136"/>
    </source>
</evidence>
<feature type="transmembrane region" description="Helical" evidence="7">
    <location>
        <begin position="250"/>
        <end position="269"/>
    </location>
</feature>
<feature type="transmembrane region" description="Helical" evidence="7">
    <location>
        <begin position="198"/>
        <end position="215"/>
    </location>
</feature>
<evidence type="ECO:0000256" key="1">
    <source>
        <dbReference type="ARBA" id="ARBA00007150"/>
    </source>
</evidence>